<evidence type="ECO:0000256" key="6">
    <source>
        <dbReference type="ARBA" id="ARBA00022968"/>
    </source>
</evidence>
<dbReference type="EMBL" id="NBNE01010608">
    <property type="protein sequence ID" value="OWY97312.1"/>
    <property type="molecule type" value="Genomic_DNA"/>
</dbReference>
<evidence type="ECO:0000256" key="4">
    <source>
        <dbReference type="ARBA" id="ARBA00022679"/>
    </source>
</evidence>
<keyword evidence="14" id="KW-1185">Reference proteome</keyword>
<keyword evidence="7 12" id="KW-1133">Transmembrane helix</keyword>
<evidence type="ECO:0000256" key="12">
    <source>
        <dbReference type="SAM" id="Phobius"/>
    </source>
</evidence>
<comment type="similarity">
    <text evidence="3">Belongs to the MNN1/MNT family.</text>
</comment>
<accession>A0A225UWG0</accession>
<evidence type="ECO:0000313" key="13">
    <source>
        <dbReference type="EMBL" id="OWY97312.1"/>
    </source>
</evidence>
<dbReference type="GO" id="GO:0000139">
    <property type="term" value="C:Golgi membrane"/>
    <property type="evidence" value="ECO:0007669"/>
    <property type="project" value="UniProtKB-SubCell"/>
</dbReference>
<protein>
    <recommendedName>
        <fullName evidence="15">Nucleotide-diphospho-sugar transferase</fullName>
    </recommendedName>
</protein>
<keyword evidence="6" id="KW-0735">Signal-anchor</keyword>
<dbReference type="GO" id="GO:0046354">
    <property type="term" value="P:mannan biosynthetic process"/>
    <property type="evidence" value="ECO:0007669"/>
    <property type="project" value="TreeGrafter"/>
</dbReference>
<feature type="region of interest" description="Disordered" evidence="11">
    <location>
        <begin position="122"/>
        <end position="141"/>
    </location>
</feature>
<dbReference type="PANTHER" id="PTHR31646">
    <property type="entry name" value="ALPHA-1,2-MANNOSYLTRANSFERASE MNN2"/>
    <property type="match status" value="1"/>
</dbReference>
<evidence type="ECO:0000256" key="9">
    <source>
        <dbReference type="ARBA" id="ARBA00023136"/>
    </source>
</evidence>
<comment type="caution">
    <text evidence="13">The sequence shown here is derived from an EMBL/GenBank/DDBJ whole genome shotgun (WGS) entry which is preliminary data.</text>
</comment>
<dbReference type="SUPFAM" id="SSF53448">
    <property type="entry name" value="Nucleotide-diphospho-sugar transferases"/>
    <property type="match status" value="1"/>
</dbReference>
<dbReference type="GO" id="GO:0000026">
    <property type="term" value="F:alpha-1,2-mannosyltransferase activity"/>
    <property type="evidence" value="ECO:0007669"/>
    <property type="project" value="TreeGrafter"/>
</dbReference>
<dbReference type="Pfam" id="PF11051">
    <property type="entry name" value="Mannosyl_trans3"/>
    <property type="match status" value="1"/>
</dbReference>
<gene>
    <name evidence="13" type="ORF">PHMEG_00032194</name>
</gene>
<evidence type="ECO:0000256" key="7">
    <source>
        <dbReference type="ARBA" id="ARBA00022989"/>
    </source>
</evidence>
<evidence type="ECO:0000256" key="10">
    <source>
        <dbReference type="ARBA" id="ARBA00037847"/>
    </source>
</evidence>
<dbReference type="InterPro" id="IPR022751">
    <property type="entry name" value="Alpha_mannosyltransferase"/>
</dbReference>
<dbReference type="PANTHER" id="PTHR31646:SF1">
    <property type="entry name" value="ALPHA-1,2-MANNOSYLTRANSFERASE MNN2"/>
    <property type="match status" value="1"/>
</dbReference>
<keyword evidence="5 12" id="KW-0812">Transmembrane</keyword>
<dbReference type="Proteomes" id="UP000198211">
    <property type="component" value="Unassembled WGS sequence"/>
</dbReference>
<keyword evidence="4" id="KW-0808">Transferase</keyword>
<dbReference type="AlphaFoldDB" id="A0A225UWG0"/>
<name>A0A225UWG0_9STRA</name>
<evidence type="ECO:0000256" key="8">
    <source>
        <dbReference type="ARBA" id="ARBA00023034"/>
    </source>
</evidence>
<keyword evidence="8" id="KW-0333">Golgi apparatus</keyword>
<dbReference type="STRING" id="4795.A0A225UWG0"/>
<dbReference type="OrthoDB" id="430354at2759"/>
<evidence type="ECO:0000256" key="2">
    <source>
        <dbReference type="ARBA" id="ARBA00004606"/>
    </source>
</evidence>
<evidence type="ECO:0008006" key="15">
    <source>
        <dbReference type="Google" id="ProtNLM"/>
    </source>
</evidence>
<evidence type="ECO:0000256" key="5">
    <source>
        <dbReference type="ARBA" id="ARBA00022692"/>
    </source>
</evidence>
<evidence type="ECO:0000313" key="14">
    <source>
        <dbReference type="Proteomes" id="UP000198211"/>
    </source>
</evidence>
<feature type="transmembrane region" description="Helical" evidence="12">
    <location>
        <begin position="46"/>
        <end position="64"/>
    </location>
</feature>
<keyword evidence="9 12" id="KW-0472">Membrane</keyword>
<evidence type="ECO:0000256" key="3">
    <source>
        <dbReference type="ARBA" id="ARBA00009105"/>
    </source>
</evidence>
<sequence>MTENEADRLLRRTALHSPNDLTRTSTLPVASSVAASVTPSTPRGRLLKCLLVGGALYALFLMVWTASQMGLLHADGSKTTSTFHAIAREAKELQLMRTEFLLTTTGNEPEAQIATLVPPVHQHRPTEQTEENPINKQTSEIDPKEAIEEAEEHARSVKMLPADDKKKRRLKCVGWRSTGHCTPHGPREPENDKGCYNVVPNSVSGYCEVEDEDTGELFRVMKRYCASLRFDATFRCIEAPDFVKYQVESLEVVEKALVPGFALPNVVEVTNKPRDGIVMVVYPKLIASAYATIRALRSVLGCQLPIEIWYRQEEIRAGSEALAPLLEFATTNKAGVISFHTINDNWATGFGAKVFAVYNSFFERVLFLDADNVPVRDPTYLFKTQEFLDTGAIFWPDFWHPGHTIFNIHGQSLLWEILGTTFVNSFEQESGQLVIDRRRHAAPLDLVKFYTFQRPNPFTRLKLAYGDKDLFRFAWMKLNVPFTMIQTPPAIAGKVMNGSFCGMTMVQHDPTGEVLFLHRNSNKLTGQVKREVIYHRAEAIKNVREKMLKNGINHFPDQQAIDDEIARLSLTPAPTLEPLEPDGLPDPAMWTHLLSFNTTSRRGFYKIQPYRATPQFPDWQRCYGQRELGTNQHFYSQKFADLPFSGLEMHIRKFALEAEQIRQRKLQ</sequence>
<evidence type="ECO:0000256" key="1">
    <source>
        <dbReference type="ARBA" id="ARBA00004394"/>
    </source>
</evidence>
<proteinExistence type="inferred from homology"/>
<organism evidence="13 14">
    <name type="scientific">Phytophthora megakarya</name>
    <dbReference type="NCBI Taxonomy" id="4795"/>
    <lineage>
        <taxon>Eukaryota</taxon>
        <taxon>Sar</taxon>
        <taxon>Stramenopiles</taxon>
        <taxon>Oomycota</taxon>
        <taxon>Peronosporomycetes</taxon>
        <taxon>Peronosporales</taxon>
        <taxon>Peronosporaceae</taxon>
        <taxon>Phytophthora</taxon>
    </lineage>
</organism>
<dbReference type="InterPro" id="IPR029044">
    <property type="entry name" value="Nucleotide-diphossugar_trans"/>
</dbReference>
<comment type="subcellular location">
    <subcellularLocation>
        <location evidence="10">Endomembrane system</location>
        <topology evidence="10">Single-pass membrane protein</topology>
    </subcellularLocation>
    <subcellularLocation>
        <location evidence="1">Golgi apparatus membrane</location>
    </subcellularLocation>
    <subcellularLocation>
        <location evidence="2">Membrane</location>
        <topology evidence="2">Single-pass type II membrane protein</topology>
    </subcellularLocation>
</comment>
<evidence type="ECO:0000256" key="11">
    <source>
        <dbReference type="SAM" id="MobiDB-lite"/>
    </source>
</evidence>
<reference evidence="14" key="1">
    <citation type="submission" date="2017-03" db="EMBL/GenBank/DDBJ databases">
        <title>Phytopthora megakarya and P. palmivora, two closely related causual agents of cacao black pod achieved similar genome size and gene model numbers by different mechanisms.</title>
        <authorList>
            <person name="Ali S."/>
            <person name="Shao J."/>
            <person name="Larry D.J."/>
            <person name="Kronmiller B."/>
            <person name="Shen D."/>
            <person name="Strem M.D."/>
            <person name="Melnick R.L."/>
            <person name="Guiltinan M.J."/>
            <person name="Tyler B.M."/>
            <person name="Meinhardt L.W."/>
            <person name="Bailey B.A."/>
        </authorList>
    </citation>
    <scope>NUCLEOTIDE SEQUENCE [LARGE SCALE GENOMIC DNA]</scope>
    <source>
        <strain evidence="14">zdho120</strain>
    </source>
</reference>